<proteinExistence type="predicted"/>
<protein>
    <submittedName>
        <fullName evidence="1">Uncharacterized protein</fullName>
    </submittedName>
</protein>
<evidence type="ECO:0000313" key="1">
    <source>
        <dbReference type="EMBL" id="KAF9654241.1"/>
    </source>
</evidence>
<keyword evidence="2" id="KW-1185">Reference proteome</keyword>
<reference evidence="1" key="1">
    <citation type="submission" date="2019-10" db="EMBL/GenBank/DDBJ databases">
        <authorList>
            <consortium name="DOE Joint Genome Institute"/>
            <person name="Kuo A."/>
            <person name="Miyauchi S."/>
            <person name="Kiss E."/>
            <person name="Drula E."/>
            <person name="Kohler A."/>
            <person name="Sanchez-Garcia M."/>
            <person name="Andreopoulos B."/>
            <person name="Barry K.W."/>
            <person name="Bonito G."/>
            <person name="Buee M."/>
            <person name="Carver A."/>
            <person name="Chen C."/>
            <person name="Cichocki N."/>
            <person name="Clum A."/>
            <person name="Culley D."/>
            <person name="Crous P.W."/>
            <person name="Fauchery L."/>
            <person name="Girlanda M."/>
            <person name="Hayes R."/>
            <person name="Keri Z."/>
            <person name="Labutti K."/>
            <person name="Lipzen A."/>
            <person name="Lombard V."/>
            <person name="Magnuson J."/>
            <person name="Maillard F."/>
            <person name="Morin E."/>
            <person name="Murat C."/>
            <person name="Nolan M."/>
            <person name="Ohm R."/>
            <person name="Pangilinan J."/>
            <person name="Pereira M."/>
            <person name="Perotto S."/>
            <person name="Peter M."/>
            <person name="Riley R."/>
            <person name="Sitrit Y."/>
            <person name="Stielow B."/>
            <person name="Szollosi G."/>
            <person name="Zifcakova L."/>
            <person name="Stursova M."/>
            <person name="Spatafora J.W."/>
            <person name="Tedersoo L."/>
            <person name="Vaario L.-M."/>
            <person name="Yamada A."/>
            <person name="Yan M."/>
            <person name="Wang P."/>
            <person name="Xu J."/>
            <person name="Bruns T."/>
            <person name="Baldrian P."/>
            <person name="Vilgalys R."/>
            <person name="Henrissat B."/>
            <person name="Grigoriev I.V."/>
            <person name="Hibbett D."/>
            <person name="Nagy L.G."/>
            <person name="Martin F.M."/>
        </authorList>
    </citation>
    <scope>NUCLEOTIDE SEQUENCE</scope>
    <source>
        <strain evidence="1">P2</strain>
    </source>
</reference>
<organism evidence="1 2">
    <name type="scientific">Thelephora ganbajun</name>
    <name type="common">Ganba fungus</name>
    <dbReference type="NCBI Taxonomy" id="370292"/>
    <lineage>
        <taxon>Eukaryota</taxon>
        <taxon>Fungi</taxon>
        <taxon>Dikarya</taxon>
        <taxon>Basidiomycota</taxon>
        <taxon>Agaricomycotina</taxon>
        <taxon>Agaricomycetes</taxon>
        <taxon>Thelephorales</taxon>
        <taxon>Thelephoraceae</taxon>
        <taxon>Thelephora</taxon>
    </lineage>
</organism>
<dbReference type="Proteomes" id="UP000886501">
    <property type="component" value="Unassembled WGS sequence"/>
</dbReference>
<sequence>MAPVPTRESLESMKRADLQKLCKDYGVKANLKTEALIDLVLDATSQSMPKPEPNPQPQPPPFKRTTSVRIASIRSTNVGRSRLRSGGSVVIHGTDEEDEPTIQSKPDTAKISQSVSQPRAAQPPPPPITRTRKAKDTQLRLGVGRPKAVGGTGARAVTKSFSLPKTNKRVSKSVKISEAIIPEEQDPEHQPTNPPATTPTTLPPVAQTIPVAQGPPQNFDRINEYIQNIVRPLREQIQQFQSEFERLNVQVSELTSTKAKLSDEVEQLKIRAHSAEDRLEKMSSEFEEFVREATAREQTLETFVRASIVQPSGTLLGKRPRDSPGSEADSNAEQIPRDDDAHKLPHPQKRIKLSSDHETDMVAGPSRIPGPPGRKITRKFTVYTGEGDKSDYDPPPPTTHLSDLFGRRSPPITPHDLQTTSANAAENQPFGVNYSAFQAATSTPVYPGAGFASYLARPESPTSHVVERAGRRDRASPFFLSGLPTGPSDTRVASNLPRQRSINPEPNDDSFSALLRTPPLHPIHAHSSGNGETSSRLDDTPAFPLKTIYGTELESDTRFGDFGVEGMATSYWQKGQRRF</sequence>
<accession>A0ACB6ZYS5</accession>
<evidence type="ECO:0000313" key="2">
    <source>
        <dbReference type="Proteomes" id="UP000886501"/>
    </source>
</evidence>
<reference evidence="1" key="2">
    <citation type="journal article" date="2020" name="Nat. Commun.">
        <title>Large-scale genome sequencing of mycorrhizal fungi provides insights into the early evolution of symbiotic traits.</title>
        <authorList>
            <person name="Miyauchi S."/>
            <person name="Kiss E."/>
            <person name="Kuo A."/>
            <person name="Drula E."/>
            <person name="Kohler A."/>
            <person name="Sanchez-Garcia M."/>
            <person name="Morin E."/>
            <person name="Andreopoulos B."/>
            <person name="Barry K.W."/>
            <person name="Bonito G."/>
            <person name="Buee M."/>
            <person name="Carver A."/>
            <person name="Chen C."/>
            <person name="Cichocki N."/>
            <person name="Clum A."/>
            <person name="Culley D."/>
            <person name="Crous P.W."/>
            <person name="Fauchery L."/>
            <person name="Girlanda M."/>
            <person name="Hayes R.D."/>
            <person name="Keri Z."/>
            <person name="LaButti K."/>
            <person name="Lipzen A."/>
            <person name="Lombard V."/>
            <person name="Magnuson J."/>
            <person name="Maillard F."/>
            <person name="Murat C."/>
            <person name="Nolan M."/>
            <person name="Ohm R.A."/>
            <person name="Pangilinan J."/>
            <person name="Pereira M.F."/>
            <person name="Perotto S."/>
            <person name="Peter M."/>
            <person name="Pfister S."/>
            <person name="Riley R."/>
            <person name="Sitrit Y."/>
            <person name="Stielow J.B."/>
            <person name="Szollosi G."/>
            <person name="Zifcakova L."/>
            <person name="Stursova M."/>
            <person name="Spatafora J.W."/>
            <person name="Tedersoo L."/>
            <person name="Vaario L.M."/>
            <person name="Yamada A."/>
            <person name="Yan M."/>
            <person name="Wang P."/>
            <person name="Xu J."/>
            <person name="Bruns T."/>
            <person name="Baldrian P."/>
            <person name="Vilgalys R."/>
            <person name="Dunand C."/>
            <person name="Henrissat B."/>
            <person name="Grigoriev I.V."/>
            <person name="Hibbett D."/>
            <person name="Nagy L.G."/>
            <person name="Martin F.M."/>
        </authorList>
    </citation>
    <scope>NUCLEOTIDE SEQUENCE</scope>
    <source>
        <strain evidence="1">P2</strain>
    </source>
</reference>
<comment type="caution">
    <text evidence="1">The sequence shown here is derived from an EMBL/GenBank/DDBJ whole genome shotgun (WGS) entry which is preliminary data.</text>
</comment>
<name>A0ACB6ZYS5_THEGA</name>
<gene>
    <name evidence="1" type="ORF">BDM02DRAFT_71341</name>
</gene>
<dbReference type="EMBL" id="MU117961">
    <property type="protein sequence ID" value="KAF9654241.1"/>
    <property type="molecule type" value="Genomic_DNA"/>
</dbReference>